<protein>
    <submittedName>
        <fullName evidence="2">Uncharacterized protein</fullName>
    </submittedName>
</protein>
<feature type="region of interest" description="Disordered" evidence="1">
    <location>
        <begin position="1"/>
        <end position="24"/>
    </location>
</feature>
<keyword evidence="3" id="KW-1185">Reference proteome</keyword>
<reference evidence="3" key="1">
    <citation type="journal article" date="2019" name="Int. J. Syst. Evol. Microbiol.">
        <title>The Global Catalogue of Microorganisms (GCM) 10K type strain sequencing project: providing services to taxonomists for standard genome sequencing and annotation.</title>
        <authorList>
            <consortium name="The Broad Institute Genomics Platform"/>
            <consortium name="The Broad Institute Genome Sequencing Center for Infectious Disease"/>
            <person name="Wu L."/>
            <person name="Ma J."/>
        </authorList>
    </citation>
    <scope>NUCLEOTIDE SEQUENCE [LARGE SCALE GENOMIC DNA]</scope>
    <source>
        <strain evidence="3">CGMCC 1.12859</strain>
    </source>
</reference>
<dbReference type="Proteomes" id="UP001596435">
    <property type="component" value="Unassembled WGS sequence"/>
</dbReference>
<dbReference type="RefSeq" id="WP_100886815.1">
    <property type="nucleotide sequence ID" value="NZ_BAABKV010000001.1"/>
</dbReference>
<name>A0ABW2FRB7_9ACTN</name>
<proteinExistence type="predicted"/>
<evidence type="ECO:0000313" key="2">
    <source>
        <dbReference type="EMBL" id="MFC7179748.1"/>
    </source>
</evidence>
<gene>
    <name evidence="2" type="ORF">ACFQMG_09245</name>
</gene>
<evidence type="ECO:0000313" key="3">
    <source>
        <dbReference type="Proteomes" id="UP001596435"/>
    </source>
</evidence>
<dbReference type="EMBL" id="JBHTAJ010000013">
    <property type="protein sequence ID" value="MFC7179748.1"/>
    <property type="molecule type" value="Genomic_DNA"/>
</dbReference>
<evidence type="ECO:0000256" key="1">
    <source>
        <dbReference type="SAM" id="MobiDB-lite"/>
    </source>
</evidence>
<sequence>MTGQDSMDATSEAVATLRHSGDPEQDHLVDEIQHPETTNALYELAARLVSPVGEPPADTAKPQPAH</sequence>
<organism evidence="2 3">
    <name type="scientific">Kitasatospora paranensis</name>
    <dbReference type="NCBI Taxonomy" id="258053"/>
    <lineage>
        <taxon>Bacteria</taxon>
        <taxon>Bacillati</taxon>
        <taxon>Actinomycetota</taxon>
        <taxon>Actinomycetes</taxon>
        <taxon>Kitasatosporales</taxon>
        <taxon>Streptomycetaceae</taxon>
        <taxon>Kitasatospora</taxon>
    </lineage>
</organism>
<accession>A0ABW2FRB7</accession>
<comment type="caution">
    <text evidence="2">The sequence shown here is derived from an EMBL/GenBank/DDBJ whole genome shotgun (WGS) entry which is preliminary data.</text>
</comment>